<dbReference type="Proteomes" id="UP000663872">
    <property type="component" value="Unassembled WGS sequence"/>
</dbReference>
<evidence type="ECO:0000313" key="2">
    <source>
        <dbReference type="EMBL" id="CAF3728900.1"/>
    </source>
</evidence>
<gene>
    <name evidence="2" type="ORF">GRG538_LOCUS30135</name>
</gene>
<feature type="region of interest" description="Disordered" evidence="1">
    <location>
        <begin position="149"/>
        <end position="213"/>
    </location>
</feature>
<name>A0A818WSA2_9BILA</name>
<proteinExistence type="predicted"/>
<organism evidence="2 3">
    <name type="scientific">Rotaria socialis</name>
    <dbReference type="NCBI Taxonomy" id="392032"/>
    <lineage>
        <taxon>Eukaryota</taxon>
        <taxon>Metazoa</taxon>
        <taxon>Spiralia</taxon>
        <taxon>Gnathifera</taxon>
        <taxon>Rotifera</taxon>
        <taxon>Eurotatoria</taxon>
        <taxon>Bdelloidea</taxon>
        <taxon>Philodinida</taxon>
        <taxon>Philodinidae</taxon>
        <taxon>Rotaria</taxon>
    </lineage>
</organism>
<protein>
    <submittedName>
        <fullName evidence="2">Uncharacterized protein</fullName>
    </submittedName>
</protein>
<dbReference type="EMBL" id="CAJNYT010005313">
    <property type="protein sequence ID" value="CAF3728900.1"/>
    <property type="molecule type" value="Genomic_DNA"/>
</dbReference>
<feature type="compositionally biased region" description="Polar residues" evidence="1">
    <location>
        <begin position="153"/>
        <end position="163"/>
    </location>
</feature>
<reference evidence="2" key="1">
    <citation type="submission" date="2021-02" db="EMBL/GenBank/DDBJ databases">
        <authorList>
            <person name="Nowell W R."/>
        </authorList>
    </citation>
    <scope>NUCLEOTIDE SEQUENCE</scope>
</reference>
<dbReference type="AlphaFoldDB" id="A0A818WSA2"/>
<feature type="compositionally biased region" description="Basic and acidic residues" evidence="1">
    <location>
        <begin position="181"/>
        <end position="191"/>
    </location>
</feature>
<evidence type="ECO:0000256" key="1">
    <source>
        <dbReference type="SAM" id="MobiDB-lite"/>
    </source>
</evidence>
<accession>A0A818WSA2</accession>
<sequence length="213" mass="24619">MCKQSRRVPNSARKTSAVDEIISKLKDLLDYHSQDAQTKIAEEVQRHSLTKNNLIEAQEKLSVLQHTIEFQCEQMNVQQQTITKLGDQIGSQQQTIAEQGEQIRSQQQTIGEQGEQIRSQQQTIGEQEKRLNLQNDKLEYICQKLTDFEETKNSSSKNHSLTSYFPEPFLNKDDDDDDDDNGVRSTDDKNHQWNSDEQQFNPPLRQLGTLVDR</sequence>
<feature type="compositionally biased region" description="Polar residues" evidence="1">
    <location>
        <begin position="192"/>
        <end position="201"/>
    </location>
</feature>
<evidence type="ECO:0000313" key="3">
    <source>
        <dbReference type="Proteomes" id="UP000663872"/>
    </source>
</evidence>
<comment type="caution">
    <text evidence="2">The sequence shown here is derived from an EMBL/GenBank/DDBJ whole genome shotgun (WGS) entry which is preliminary data.</text>
</comment>